<evidence type="ECO:0000256" key="1">
    <source>
        <dbReference type="SAM" id="MobiDB-lite"/>
    </source>
</evidence>
<feature type="region of interest" description="Disordered" evidence="1">
    <location>
        <begin position="50"/>
        <end position="70"/>
    </location>
</feature>
<feature type="compositionally biased region" description="Basic and acidic residues" evidence="1">
    <location>
        <begin position="55"/>
        <end position="67"/>
    </location>
</feature>
<reference evidence="2" key="1">
    <citation type="submission" date="2023-03" db="EMBL/GenBank/DDBJ databases">
        <title>Massive genome expansion in bonnet fungi (Mycena s.s.) driven by repeated elements and novel gene families across ecological guilds.</title>
        <authorList>
            <consortium name="Lawrence Berkeley National Laboratory"/>
            <person name="Harder C.B."/>
            <person name="Miyauchi S."/>
            <person name="Viragh M."/>
            <person name="Kuo A."/>
            <person name="Thoen E."/>
            <person name="Andreopoulos B."/>
            <person name="Lu D."/>
            <person name="Skrede I."/>
            <person name="Drula E."/>
            <person name="Henrissat B."/>
            <person name="Morin E."/>
            <person name="Kohler A."/>
            <person name="Barry K."/>
            <person name="LaButti K."/>
            <person name="Morin E."/>
            <person name="Salamov A."/>
            <person name="Lipzen A."/>
            <person name="Mereny Z."/>
            <person name="Hegedus B."/>
            <person name="Baldrian P."/>
            <person name="Stursova M."/>
            <person name="Weitz H."/>
            <person name="Taylor A."/>
            <person name="Grigoriev I.V."/>
            <person name="Nagy L.G."/>
            <person name="Martin F."/>
            <person name="Kauserud H."/>
        </authorList>
    </citation>
    <scope>NUCLEOTIDE SEQUENCE</scope>
    <source>
        <strain evidence="2">CBHHK188m</strain>
    </source>
</reference>
<dbReference type="Proteomes" id="UP001215280">
    <property type="component" value="Unassembled WGS sequence"/>
</dbReference>
<organism evidence="2 3">
    <name type="scientific">Mycena maculata</name>
    <dbReference type="NCBI Taxonomy" id="230809"/>
    <lineage>
        <taxon>Eukaryota</taxon>
        <taxon>Fungi</taxon>
        <taxon>Dikarya</taxon>
        <taxon>Basidiomycota</taxon>
        <taxon>Agaricomycotina</taxon>
        <taxon>Agaricomycetes</taxon>
        <taxon>Agaricomycetidae</taxon>
        <taxon>Agaricales</taxon>
        <taxon>Marasmiineae</taxon>
        <taxon>Mycenaceae</taxon>
        <taxon>Mycena</taxon>
    </lineage>
</organism>
<name>A0AAD7MNA4_9AGAR</name>
<comment type="caution">
    <text evidence="2">The sequence shown here is derived from an EMBL/GenBank/DDBJ whole genome shotgun (WGS) entry which is preliminary data.</text>
</comment>
<proteinExistence type="predicted"/>
<accession>A0AAD7MNA4</accession>
<gene>
    <name evidence="2" type="ORF">DFH07DRAFT_783075</name>
</gene>
<evidence type="ECO:0000313" key="3">
    <source>
        <dbReference type="Proteomes" id="UP001215280"/>
    </source>
</evidence>
<sequence>MTRVPPGLAGSEVLLHALEEPGVGLVARRKAFPSVPARRIRVGGQLIGGIGGRDGGQRHGGSGERGHGVKRQGGGLGTVYYYTLGTVQRIGFPYPLAVPMEAFEWKREMRGLPDLSRYRAAAWREFRRIAAFAAGKWAAACVLVSGRLRNFESKVISFEGGVQSFASGRHEEIRGHKLASGWSKERTKTNTSFGLDLMLHAITSLSFFQKNCKYCGASAFSDYTG</sequence>
<evidence type="ECO:0000313" key="2">
    <source>
        <dbReference type="EMBL" id="KAJ7725242.1"/>
    </source>
</evidence>
<protein>
    <submittedName>
        <fullName evidence="2">Uncharacterized protein</fullName>
    </submittedName>
</protein>
<dbReference type="EMBL" id="JARJLG010000230">
    <property type="protein sequence ID" value="KAJ7725242.1"/>
    <property type="molecule type" value="Genomic_DNA"/>
</dbReference>
<keyword evidence="3" id="KW-1185">Reference proteome</keyword>
<dbReference type="AlphaFoldDB" id="A0AAD7MNA4"/>